<accession>A0A1F5GUE2</accession>
<evidence type="ECO:0000313" key="1">
    <source>
        <dbReference type="EMBL" id="OGD95500.1"/>
    </source>
</evidence>
<evidence type="ECO:0000313" key="2">
    <source>
        <dbReference type="Proteomes" id="UP000178336"/>
    </source>
</evidence>
<protein>
    <recommendedName>
        <fullName evidence="3">SpoVG family protein</fullName>
    </recommendedName>
</protein>
<dbReference type="Gene3D" id="3.30.1120.40">
    <property type="entry name" value="Stage V sporulation protein G"/>
    <property type="match status" value="1"/>
</dbReference>
<evidence type="ECO:0008006" key="3">
    <source>
        <dbReference type="Google" id="ProtNLM"/>
    </source>
</evidence>
<dbReference type="AlphaFoldDB" id="A0A1F5GUE2"/>
<dbReference type="GO" id="GO:0030435">
    <property type="term" value="P:sporulation resulting in formation of a cellular spore"/>
    <property type="evidence" value="ECO:0007669"/>
    <property type="project" value="InterPro"/>
</dbReference>
<dbReference type="Pfam" id="PF04026">
    <property type="entry name" value="SpoVG"/>
    <property type="match status" value="1"/>
</dbReference>
<name>A0A1F5GUE2_9BACT</name>
<dbReference type="InterPro" id="IPR036751">
    <property type="entry name" value="SpoVG_sf"/>
</dbReference>
<sequence length="97" mass="10980">MISYISEIQIIPVKPKAGIIAFASFVLNKDLFLGSIAVVTRPTGGFRLLYPTHKSGTKNFSIYHPINKKCAQEIENVIIKKFEEVMTHDRYSCYDPS</sequence>
<dbReference type="InterPro" id="IPR007170">
    <property type="entry name" value="SpoVG"/>
</dbReference>
<dbReference type="EMBL" id="MFBN01000018">
    <property type="protein sequence ID" value="OGD95500.1"/>
    <property type="molecule type" value="Genomic_DNA"/>
</dbReference>
<gene>
    <name evidence="1" type="ORF">A3A48_03625</name>
</gene>
<organism evidence="1 2">
    <name type="scientific">Candidatus Curtissbacteria bacterium RIFCSPLOWO2_01_FULL_37_9</name>
    <dbReference type="NCBI Taxonomy" id="1797724"/>
    <lineage>
        <taxon>Bacteria</taxon>
        <taxon>Candidatus Curtissiibacteriota</taxon>
    </lineage>
</organism>
<reference evidence="1 2" key="1">
    <citation type="journal article" date="2016" name="Nat. Commun.">
        <title>Thousands of microbial genomes shed light on interconnected biogeochemical processes in an aquifer system.</title>
        <authorList>
            <person name="Anantharaman K."/>
            <person name="Brown C.T."/>
            <person name="Hug L.A."/>
            <person name="Sharon I."/>
            <person name="Castelle C.J."/>
            <person name="Probst A.J."/>
            <person name="Thomas B.C."/>
            <person name="Singh A."/>
            <person name="Wilkins M.J."/>
            <person name="Karaoz U."/>
            <person name="Brodie E.L."/>
            <person name="Williams K.H."/>
            <person name="Hubbard S.S."/>
            <person name="Banfield J.F."/>
        </authorList>
    </citation>
    <scope>NUCLEOTIDE SEQUENCE [LARGE SCALE GENOMIC DNA]</scope>
</reference>
<dbReference type="Proteomes" id="UP000178336">
    <property type="component" value="Unassembled WGS sequence"/>
</dbReference>
<dbReference type="SUPFAM" id="SSF160537">
    <property type="entry name" value="SpoVG-like"/>
    <property type="match status" value="1"/>
</dbReference>
<proteinExistence type="predicted"/>
<dbReference type="STRING" id="1797724.A3A48_03625"/>
<comment type="caution">
    <text evidence="1">The sequence shown here is derived from an EMBL/GenBank/DDBJ whole genome shotgun (WGS) entry which is preliminary data.</text>
</comment>